<dbReference type="InterPro" id="IPR052927">
    <property type="entry name" value="DCC_oxidoreductase"/>
</dbReference>
<reference evidence="1" key="1">
    <citation type="submission" date="2019-08" db="EMBL/GenBank/DDBJ databases">
        <title>The complete genome of Acinetobacter defluvii strain WCHAD010030.</title>
        <authorList>
            <person name="Hu Y."/>
            <person name="Qin J."/>
            <person name="Feng Y."/>
            <person name="Zong Z."/>
        </authorList>
    </citation>
    <scope>NUCLEOTIDE SEQUENCE</scope>
    <source>
        <strain evidence="1">WCHA30</strain>
    </source>
</reference>
<dbReference type="Proteomes" id="UP000245977">
    <property type="component" value="Chromosome"/>
</dbReference>
<evidence type="ECO:0000313" key="1">
    <source>
        <dbReference type="EMBL" id="AWL30120.1"/>
    </source>
</evidence>
<sequence>MNKNIEKIIETHDIVLFDEICVLCNRWAKFLIKYDHTAQFKLASVQSALGQAILQHYDMPLDNFDTMLVIQNGQAYTESTAFLKVMDSLGRPFSSVKIGYLFPKRMRDFVYRRVAQNRYGLFGTTDYCLFVSAENKQHFLESVVHATI</sequence>
<dbReference type="Pfam" id="PF04134">
    <property type="entry name" value="DCC1-like"/>
    <property type="match status" value="1"/>
</dbReference>
<dbReference type="PANTHER" id="PTHR33639">
    <property type="entry name" value="THIOL-DISULFIDE OXIDOREDUCTASE DCC"/>
    <property type="match status" value="1"/>
</dbReference>
<proteinExistence type="predicted"/>
<dbReference type="KEGG" id="adv:DJ533_16880"/>
<protein>
    <submittedName>
        <fullName evidence="1">DUF393 domain-containing protein</fullName>
    </submittedName>
</protein>
<dbReference type="InterPro" id="IPR007263">
    <property type="entry name" value="DCC1-like"/>
</dbReference>
<evidence type="ECO:0000313" key="2">
    <source>
        <dbReference type="Proteomes" id="UP000245977"/>
    </source>
</evidence>
<gene>
    <name evidence="1" type="ORF">DJ533_16880</name>
</gene>
<keyword evidence="2" id="KW-1185">Reference proteome</keyword>
<accession>A0A2S2FGT2</accession>
<dbReference type="OrthoDB" id="9785438at2"/>
<dbReference type="PANTHER" id="PTHR33639:SF2">
    <property type="entry name" value="DUF393 DOMAIN-CONTAINING PROTEIN"/>
    <property type="match status" value="1"/>
</dbReference>
<organism evidence="1 2">
    <name type="scientific">Acinetobacter defluvii</name>
    <dbReference type="NCBI Taxonomy" id="1871111"/>
    <lineage>
        <taxon>Bacteria</taxon>
        <taxon>Pseudomonadati</taxon>
        <taxon>Pseudomonadota</taxon>
        <taxon>Gammaproteobacteria</taxon>
        <taxon>Moraxellales</taxon>
        <taxon>Moraxellaceae</taxon>
        <taxon>Acinetobacter</taxon>
    </lineage>
</organism>
<dbReference type="EMBL" id="CP029397">
    <property type="protein sequence ID" value="AWL30120.1"/>
    <property type="molecule type" value="Genomic_DNA"/>
</dbReference>
<dbReference type="AlphaFoldDB" id="A0A2S2FGT2"/>
<name>A0A2S2FGT2_9GAMM</name>
<dbReference type="RefSeq" id="WP_065993386.1">
    <property type="nucleotide sequence ID" value="NZ_CP029397.2"/>
</dbReference>
<dbReference type="GO" id="GO:0015035">
    <property type="term" value="F:protein-disulfide reductase activity"/>
    <property type="evidence" value="ECO:0007669"/>
    <property type="project" value="InterPro"/>
</dbReference>
<dbReference type="STRING" id="1871111.GCA_001704615_02511"/>